<name>A0AAV4G6G3_9GAST</name>
<evidence type="ECO:0000313" key="1">
    <source>
        <dbReference type="EMBL" id="GFR81133.1"/>
    </source>
</evidence>
<comment type="caution">
    <text evidence="1">The sequence shown here is derived from an EMBL/GenBank/DDBJ whole genome shotgun (WGS) entry which is preliminary data.</text>
</comment>
<dbReference type="Proteomes" id="UP000762676">
    <property type="component" value="Unassembled WGS sequence"/>
</dbReference>
<sequence length="127" mass="14681">MFISQHAATDGKAVVTLSIKELLKRSFLALSSPSLQLGTNFVCLISHWLATQSCDHAWTSQRELTGNGDHLENRLHCWRRRQEKQLRTRQHVAHTDHKNKVNDNKKTRMIIKQIIYCSSAFSGFLFF</sequence>
<proteinExistence type="predicted"/>
<dbReference type="AlphaFoldDB" id="A0AAV4G6G3"/>
<protein>
    <submittedName>
        <fullName evidence="1">Uncharacterized protein</fullName>
    </submittedName>
</protein>
<keyword evidence="2" id="KW-1185">Reference proteome</keyword>
<gene>
    <name evidence="1" type="ORF">ElyMa_005917100</name>
</gene>
<dbReference type="EMBL" id="BMAT01011870">
    <property type="protein sequence ID" value="GFR81133.1"/>
    <property type="molecule type" value="Genomic_DNA"/>
</dbReference>
<reference evidence="1 2" key="1">
    <citation type="journal article" date="2021" name="Elife">
        <title>Chloroplast acquisition without the gene transfer in kleptoplastic sea slugs, Plakobranchus ocellatus.</title>
        <authorList>
            <person name="Maeda T."/>
            <person name="Takahashi S."/>
            <person name="Yoshida T."/>
            <person name="Shimamura S."/>
            <person name="Takaki Y."/>
            <person name="Nagai Y."/>
            <person name="Toyoda A."/>
            <person name="Suzuki Y."/>
            <person name="Arimoto A."/>
            <person name="Ishii H."/>
            <person name="Satoh N."/>
            <person name="Nishiyama T."/>
            <person name="Hasebe M."/>
            <person name="Maruyama T."/>
            <person name="Minagawa J."/>
            <person name="Obokata J."/>
            <person name="Shigenobu S."/>
        </authorList>
    </citation>
    <scope>NUCLEOTIDE SEQUENCE [LARGE SCALE GENOMIC DNA]</scope>
</reference>
<accession>A0AAV4G6G3</accession>
<organism evidence="1 2">
    <name type="scientific">Elysia marginata</name>
    <dbReference type="NCBI Taxonomy" id="1093978"/>
    <lineage>
        <taxon>Eukaryota</taxon>
        <taxon>Metazoa</taxon>
        <taxon>Spiralia</taxon>
        <taxon>Lophotrochozoa</taxon>
        <taxon>Mollusca</taxon>
        <taxon>Gastropoda</taxon>
        <taxon>Heterobranchia</taxon>
        <taxon>Euthyneura</taxon>
        <taxon>Panpulmonata</taxon>
        <taxon>Sacoglossa</taxon>
        <taxon>Placobranchoidea</taxon>
        <taxon>Plakobranchidae</taxon>
        <taxon>Elysia</taxon>
    </lineage>
</organism>
<evidence type="ECO:0000313" key="2">
    <source>
        <dbReference type="Proteomes" id="UP000762676"/>
    </source>
</evidence>